<comment type="caution">
    <text evidence="1">The sequence shown here is derived from an EMBL/GenBank/DDBJ whole genome shotgun (WGS) entry which is preliminary data.</text>
</comment>
<dbReference type="EMBL" id="BSPL01000013">
    <property type="protein sequence ID" value="GLS69959.1"/>
    <property type="molecule type" value="Genomic_DNA"/>
</dbReference>
<name>A0AA37TAR3_9HYPH</name>
<proteinExistence type="predicted"/>
<protein>
    <submittedName>
        <fullName evidence="1">Uncharacterized protein</fullName>
    </submittedName>
</protein>
<gene>
    <name evidence="1" type="ORF">GCM10007890_19720</name>
</gene>
<evidence type="ECO:0000313" key="2">
    <source>
        <dbReference type="Proteomes" id="UP001157440"/>
    </source>
</evidence>
<dbReference type="AlphaFoldDB" id="A0AA37TAR3"/>
<keyword evidence="2" id="KW-1185">Reference proteome</keyword>
<reference evidence="2" key="1">
    <citation type="journal article" date="2019" name="Int. J. Syst. Evol. Microbiol.">
        <title>The Global Catalogue of Microorganisms (GCM) 10K type strain sequencing project: providing services to taxonomists for standard genome sequencing and annotation.</title>
        <authorList>
            <consortium name="The Broad Institute Genomics Platform"/>
            <consortium name="The Broad Institute Genome Sequencing Center for Infectious Disease"/>
            <person name="Wu L."/>
            <person name="Ma J."/>
        </authorList>
    </citation>
    <scope>NUCLEOTIDE SEQUENCE [LARGE SCALE GENOMIC DNA]</scope>
    <source>
        <strain evidence="2">NBRC 103632</strain>
    </source>
</reference>
<evidence type="ECO:0000313" key="1">
    <source>
        <dbReference type="EMBL" id="GLS69959.1"/>
    </source>
</evidence>
<dbReference type="Proteomes" id="UP001157440">
    <property type="component" value="Unassembled WGS sequence"/>
</dbReference>
<organism evidence="1 2">
    <name type="scientific">Methylobacterium tardum</name>
    <dbReference type="NCBI Taxonomy" id="374432"/>
    <lineage>
        <taxon>Bacteria</taxon>
        <taxon>Pseudomonadati</taxon>
        <taxon>Pseudomonadota</taxon>
        <taxon>Alphaproteobacteria</taxon>
        <taxon>Hyphomicrobiales</taxon>
        <taxon>Methylobacteriaceae</taxon>
        <taxon>Methylobacterium</taxon>
    </lineage>
</organism>
<accession>A0AA37TAR3</accession>
<dbReference type="RefSeq" id="WP_238197268.1">
    <property type="nucleotide sequence ID" value="NZ_BPQZ01000017.1"/>
</dbReference>
<sequence length="72" mass="8753">MFNREYRAIWQRTPKGTVREADPHEWMPFKTPIFYSQDDSRPWLDRRTHRFREGVLASWSLPERAAPYGEID</sequence>